<accession>Q8NPF5</accession>
<dbReference type="Proteomes" id="UP000000582">
    <property type="component" value="Chromosome"/>
</dbReference>
<dbReference type="AlphaFoldDB" id="Q8NPF5"/>
<keyword evidence="2" id="KW-1185">Reference proteome</keyword>
<organism evidence="1 2">
    <name type="scientific">Corynebacterium glutamicum (strain ATCC 13032 / DSM 20300 / JCM 1318 / BCRC 11384 / CCUG 27702 / LMG 3730 / NBRC 12168 / NCIMB 10025 / NRRL B-2784 / 534)</name>
    <dbReference type="NCBI Taxonomy" id="196627"/>
    <lineage>
        <taxon>Bacteria</taxon>
        <taxon>Bacillati</taxon>
        <taxon>Actinomycetota</taxon>
        <taxon>Actinomycetes</taxon>
        <taxon>Mycobacteriales</taxon>
        <taxon>Corynebacteriaceae</taxon>
        <taxon>Corynebacterium</taxon>
    </lineage>
</organism>
<dbReference type="EMBL" id="BA000036">
    <property type="protein sequence ID" value="BAB99251.1"/>
    <property type="molecule type" value="Genomic_DNA"/>
</dbReference>
<proteinExistence type="predicted"/>
<dbReference type="PATRIC" id="fig|196627.13.peg.1794"/>
<dbReference type="BioCyc" id="CORYNE:G18NG-11450-MONOMER"/>
<gene>
    <name evidence="1" type="ordered locus">Cgl1858</name>
</gene>
<dbReference type="HOGENOM" id="CLU_727067_0_0_11"/>
<name>Q8NPF5_CORGL</name>
<sequence length="407" mass="46290">MWGSCNNYPTISAGLPYITAKLVRVFFMMLYQHTTRGLIISDAIIAKISQVNQLLLLRPTLLQDKDMHHATLSSDTPSIRSRRRSYRENKAAYATTSTIRNRETFFSTSDIDFAILMIQDVQESLVSFDPTLAQDMKPRTNAVISALNELREPLDTFYRAHEYGDIISDGAYEFDHAAIDAQHSLSELVAGLHNYDNLMFPQETAPLMSESNGIQLAQYYKSTKLDESQLTVEPNEPGISIMWHAHDFTWSCLVRYDDMNRYPEHFSISFKDMLIPEQIYTFHFTPREAMQLRKVLFNAIAAYKSQTWGDENTDLTKAELEFGGTSMTFRAGLSQLSVTGPPDHRQVFCLSSSGREDHNTPPNMRDGHVIDIAVTQLSTLRNLIRVLCTTHPDHSPALLPYGQQYTI</sequence>
<dbReference type="OrthoDB" id="9868917at2"/>
<reference evidence="2" key="1">
    <citation type="journal article" date="2003" name="Appl. Microbiol. Biotechnol.">
        <title>The Corynebacterium glutamicum genome: features and impacts on biotechnological processes.</title>
        <authorList>
            <person name="Ikeda M."/>
            <person name="Nakagawa S."/>
        </authorList>
    </citation>
    <scope>NUCLEOTIDE SEQUENCE [LARGE SCALE GENOMIC DNA]</scope>
    <source>
        <strain evidence="2">ATCC 13032 / DSM 20300 / BCRC 11384 / JCM 1318 / LMG 3730 / NCIMB 10025</strain>
    </source>
</reference>
<evidence type="ECO:0000313" key="2">
    <source>
        <dbReference type="Proteomes" id="UP000000582"/>
    </source>
</evidence>
<evidence type="ECO:0000313" key="1">
    <source>
        <dbReference type="EMBL" id="BAB99251.1"/>
    </source>
</evidence>
<dbReference type="KEGG" id="cgl:Cgl1858"/>
<protein>
    <submittedName>
        <fullName evidence="1">Uncharacterized protein</fullName>
    </submittedName>
</protein>